<comment type="subcellular location">
    <subcellularLocation>
        <location evidence="1">Cell membrane</location>
        <topology evidence="1">Multi-pass membrane protein</topology>
    </subcellularLocation>
</comment>
<evidence type="ECO:0000256" key="7">
    <source>
        <dbReference type="SAM" id="Phobius"/>
    </source>
</evidence>
<feature type="transmembrane region" description="Helical" evidence="7">
    <location>
        <begin position="221"/>
        <end position="238"/>
    </location>
</feature>
<reference evidence="9 10" key="1">
    <citation type="submission" date="2023-10" db="EMBL/GenBank/DDBJ databases">
        <authorList>
            <person name="Maclean D."/>
            <person name="Macfadyen A."/>
        </authorList>
    </citation>
    <scope>NUCLEOTIDE SEQUENCE [LARGE SCALE GENOMIC DNA]</scope>
</reference>
<dbReference type="GO" id="GO:0005886">
    <property type="term" value="C:plasma membrane"/>
    <property type="evidence" value="ECO:0007669"/>
    <property type="project" value="UniProtKB-SubCell"/>
</dbReference>
<evidence type="ECO:0000256" key="3">
    <source>
        <dbReference type="ARBA" id="ARBA00022475"/>
    </source>
</evidence>
<organism evidence="9 10">
    <name type="scientific">Coccomyxa viridis</name>
    <dbReference type="NCBI Taxonomy" id="1274662"/>
    <lineage>
        <taxon>Eukaryota</taxon>
        <taxon>Viridiplantae</taxon>
        <taxon>Chlorophyta</taxon>
        <taxon>core chlorophytes</taxon>
        <taxon>Trebouxiophyceae</taxon>
        <taxon>Trebouxiophyceae incertae sedis</taxon>
        <taxon>Coccomyxaceae</taxon>
        <taxon>Coccomyxa</taxon>
    </lineage>
</organism>
<feature type="transmembrane region" description="Helical" evidence="7">
    <location>
        <begin position="281"/>
        <end position="303"/>
    </location>
</feature>
<keyword evidence="6 7" id="KW-0472">Membrane</keyword>
<feature type="transmembrane region" description="Helical" evidence="7">
    <location>
        <begin position="168"/>
        <end position="188"/>
    </location>
</feature>
<evidence type="ECO:0000313" key="10">
    <source>
        <dbReference type="Proteomes" id="UP001314263"/>
    </source>
</evidence>
<evidence type="ECO:0000256" key="1">
    <source>
        <dbReference type="ARBA" id="ARBA00004651"/>
    </source>
</evidence>
<evidence type="ECO:0000259" key="8">
    <source>
        <dbReference type="Pfam" id="PF00892"/>
    </source>
</evidence>
<evidence type="ECO:0000256" key="2">
    <source>
        <dbReference type="ARBA" id="ARBA00007635"/>
    </source>
</evidence>
<feature type="domain" description="EamA" evidence="8">
    <location>
        <begin position="247"/>
        <end position="393"/>
    </location>
</feature>
<dbReference type="InterPro" id="IPR037185">
    <property type="entry name" value="EmrE-like"/>
</dbReference>
<dbReference type="InterPro" id="IPR051258">
    <property type="entry name" value="Diverse_Substrate_Transporter"/>
</dbReference>
<keyword evidence="10" id="KW-1185">Reference proteome</keyword>
<feature type="transmembrane region" description="Helical" evidence="7">
    <location>
        <begin position="110"/>
        <end position="126"/>
    </location>
</feature>
<feature type="transmembrane region" description="Helical" evidence="7">
    <location>
        <begin position="138"/>
        <end position="156"/>
    </location>
</feature>
<dbReference type="PANTHER" id="PTHR42920">
    <property type="entry name" value="OS03G0707200 PROTEIN-RELATED"/>
    <property type="match status" value="1"/>
</dbReference>
<proteinExistence type="inferred from homology"/>
<keyword evidence="4 7" id="KW-0812">Transmembrane</keyword>
<evidence type="ECO:0000256" key="5">
    <source>
        <dbReference type="ARBA" id="ARBA00022989"/>
    </source>
</evidence>
<dbReference type="PANTHER" id="PTHR42920:SF26">
    <property type="entry name" value="OS03G0707200 PROTEIN"/>
    <property type="match status" value="1"/>
</dbReference>
<gene>
    <name evidence="9" type="ORF">CVIRNUC_001783</name>
</gene>
<comment type="similarity">
    <text evidence="2">Belongs to the drug/metabolite transporter (DMT) superfamily. Plant drug/metabolite exporter (P-DME) (TC 2.A.7.4) family.</text>
</comment>
<keyword evidence="5 7" id="KW-1133">Transmembrane helix</keyword>
<feature type="domain" description="EamA" evidence="8">
    <location>
        <begin position="109"/>
        <end position="236"/>
    </location>
</feature>
<dbReference type="Pfam" id="PF00892">
    <property type="entry name" value="EamA"/>
    <property type="match status" value="2"/>
</dbReference>
<feature type="transmembrane region" description="Helical" evidence="7">
    <location>
        <begin position="380"/>
        <end position="399"/>
    </location>
</feature>
<dbReference type="SUPFAM" id="SSF103481">
    <property type="entry name" value="Multidrug resistance efflux transporter EmrE"/>
    <property type="match status" value="2"/>
</dbReference>
<name>A0AAV1HUL6_9CHLO</name>
<feature type="transmembrane region" description="Helical" evidence="7">
    <location>
        <begin position="356"/>
        <end position="374"/>
    </location>
</feature>
<feature type="transmembrane region" description="Helical" evidence="7">
    <location>
        <begin position="194"/>
        <end position="214"/>
    </location>
</feature>
<dbReference type="AlphaFoldDB" id="A0AAV1HUL6"/>
<comment type="caution">
    <text evidence="9">The sequence shown here is derived from an EMBL/GenBank/DDBJ whole genome shotgun (WGS) entry which is preliminary data.</text>
</comment>
<feature type="transmembrane region" description="Helical" evidence="7">
    <location>
        <begin position="323"/>
        <end position="344"/>
    </location>
</feature>
<dbReference type="Proteomes" id="UP001314263">
    <property type="component" value="Unassembled WGS sequence"/>
</dbReference>
<protein>
    <recommendedName>
        <fullName evidence="8">EamA domain-containing protein</fullName>
    </recommendedName>
</protein>
<evidence type="ECO:0000313" key="9">
    <source>
        <dbReference type="EMBL" id="CAK0747699.1"/>
    </source>
</evidence>
<evidence type="ECO:0000256" key="4">
    <source>
        <dbReference type="ARBA" id="ARBA00022692"/>
    </source>
</evidence>
<accession>A0AAV1HUL6</accession>
<sequence length="413" mass="44683">MAAIGQSRNGMGQRIWQPAVSALPRRAGVCRGVFCKGGHQQRRQRLDFQYRKSLISMRFRTLLEKADKAMHRAPLAIQAVAQAEQQVAFAAMRKLKTALNFRQWTARGKGLVLLNVLVVLCASNWVVVKDCEESFDPYIFALLRFAVAAAAFSPFLKKALGSKRIWRGGLELGLWMGLGYLTQAQGLITTDASRASFISTFTVLVVPLLAGATGKADVKPLTYVSALMALAGVGLLVEKGGVIMPNSGDLWSFASAVFFGVQVFRTEIISRRLNKSATLPLMSAALTTVAGIMAVAAVCTHPKEVEHLMSLPAQIHAMVQQGVPWWQIIYTGIMSTDAVLMIEVVALHDVSSTDAAIIYTMEPVLGAAFAYALLGERWGHLGWAGAALIVTSSLAAQILGTENQKKELPAGKR</sequence>
<dbReference type="EMBL" id="CAUYUE010000002">
    <property type="protein sequence ID" value="CAK0747699.1"/>
    <property type="molecule type" value="Genomic_DNA"/>
</dbReference>
<dbReference type="InterPro" id="IPR000620">
    <property type="entry name" value="EamA_dom"/>
</dbReference>
<evidence type="ECO:0000256" key="6">
    <source>
        <dbReference type="ARBA" id="ARBA00023136"/>
    </source>
</evidence>
<keyword evidence="3" id="KW-1003">Cell membrane</keyword>